<dbReference type="EMBL" id="RXGB01000649">
    <property type="protein sequence ID" value="TMX02493.1"/>
    <property type="molecule type" value="Genomic_DNA"/>
</dbReference>
<name>A0A6N2C4B3_SOLCI</name>
<sequence length="118" mass="13083">AGSMDITTDRHGLRRPILDAISSATLFITLDGRYDGSSQAQRSVEGLRSKTLELLEYGYWDNFSEHHDAPAGVTVMDTTVRHAFRNPTLGQTSPSSFSSCTTLPPKDRHKHDRLLQAP</sequence>
<accession>A0A6N2C4B3</accession>
<feature type="non-terminal residue" evidence="2">
    <location>
        <position position="1"/>
    </location>
</feature>
<evidence type="ECO:0000313" key="2">
    <source>
        <dbReference type="EMBL" id="TMX02493.1"/>
    </source>
</evidence>
<feature type="compositionally biased region" description="Polar residues" evidence="1">
    <location>
        <begin position="88"/>
        <end position="102"/>
    </location>
</feature>
<reference evidence="2" key="1">
    <citation type="submission" date="2019-05" db="EMBL/GenBank/DDBJ databases">
        <title>The de novo reference genome and transcriptome assemblies of the wild tomato species Solanum chilense.</title>
        <authorList>
            <person name="Stam R."/>
            <person name="Nosenko T."/>
            <person name="Hoerger A.C."/>
            <person name="Stephan W."/>
            <person name="Seidel M.A."/>
            <person name="Kuhn J.M.M."/>
            <person name="Haberer G."/>
            <person name="Tellier A."/>
        </authorList>
    </citation>
    <scope>NUCLEOTIDE SEQUENCE</scope>
    <source>
        <tissue evidence="2">Mature leaves</tissue>
    </source>
</reference>
<gene>
    <name evidence="2" type="ORF">EJD97_021370</name>
</gene>
<organism evidence="2">
    <name type="scientific">Solanum chilense</name>
    <name type="common">Tomato</name>
    <name type="synonym">Lycopersicon chilense</name>
    <dbReference type="NCBI Taxonomy" id="4083"/>
    <lineage>
        <taxon>Eukaryota</taxon>
        <taxon>Viridiplantae</taxon>
        <taxon>Streptophyta</taxon>
        <taxon>Embryophyta</taxon>
        <taxon>Tracheophyta</taxon>
        <taxon>Spermatophyta</taxon>
        <taxon>Magnoliopsida</taxon>
        <taxon>eudicotyledons</taxon>
        <taxon>Gunneridae</taxon>
        <taxon>Pentapetalae</taxon>
        <taxon>asterids</taxon>
        <taxon>lamiids</taxon>
        <taxon>Solanales</taxon>
        <taxon>Solanaceae</taxon>
        <taxon>Solanoideae</taxon>
        <taxon>Solaneae</taxon>
        <taxon>Solanum</taxon>
        <taxon>Solanum subgen. Lycopersicon</taxon>
    </lineage>
</organism>
<dbReference type="AlphaFoldDB" id="A0A6N2C4B3"/>
<evidence type="ECO:0000256" key="1">
    <source>
        <dbReference type="SAM" id="MobiDB-lite"/>
    </source>
</evidence>
<feature type="region of interest" description="Disordered" evidence="1">
    <location>
        <begin position="86"/>
        <end position="118"/>
    </location>
</feature>
<comment type="caution">
    <text evidence="2">The sequence shown here is derived from an EMBL/GenBank/DDBJ whole genome shotgun (WGS) entry which is preliminary data.</text>
</comment>
<proteinExistence type="predicted"/>
<protein>
    <submittedName>
        <fullName evidence="2">Uncharacterized protein</fullName>
    </submittedName>
</protein>